<sequence>MKIFVSIFTAVSLLASAEISFAQMGLEGFSSGRYEVRKKASRKPASEGEATPVVTDADGVKIRTLKESELEAEKKAEEAAELAKAEAARKEAEKKAAEEKLAKEKATQLTAPPTVTSSPVPAHPPIPVKEITVDAEVQEPTLSEHAESLFSSQADRIYDFYREQIHPDDIRNNKVELDVTPVVAYNESQSNYSFRDYQSFFNALKLKTNVWFTPRIGVSGQMMFSLAADVDSLVDSSRIPAKYEYLDLGLNFRKFFGVSRKSSSVEFSLLFSENKMNVPSDNTSRARLKTSGVGVGLKARIPTSVNHSWVVGGTFFPRLQHSESVTGADMRSGSSEESIRIGVDVGGEWKFSREGQMIWNLGVSAERNVFDGAAGLPDPSTGTTPSNVSVTNSVYMFSLGYRWGH</sequence>
<feature type="compositionally biased region" description="Low complexity" evidence="1">
    <location>
        <begin position="111"/>
        <end position="120"/>
    </location>
</feature>
<proteinExistence type="predicted"/>
<evidence type="ECO:0000256" key="1">
    <source>
        <dbReference type="SAM" id="MobiDB-lite"/>
    </source>
</evidence>
<feature type="chain" id="PRO_5007572549" description="Outer membrane protein beta-barrel domain-containing protein" evidence="2">
    <location>
        <begin position="18"/>
        <end position="405"/>
    </location>
</feature>
<reference evidence="3 4" key="1">
    <citation type="submission" date="2016-03" db="EMBL/GenBank/DDBJ databases">
        <authorList>
            <person name="Ploux O."/>
        </authorList>
    </citation>
    <scope>NUCLEOTIDE SEQUENCE [LARGE SCALE GENOMIC DNA]</scope>
    <source>
        <strain evidence="3 4">BER2</strain>
    </source>
</reference>
<accession>A0A150WCY7</accession>
<comment type="caution">
    <text evidence="3">The sequence shown here is derived from an EMBL/GenBank/DDBJ whole genome shotgun (WGS) entry which is preliminary data.</text>
</comment>
<dbReference type="EMBL" id="LUKF01000019">
    <property type="protein sequence ID" value="KYG60738.1"/>
    <property type="molecule type" value="Genomic_DNA"/>
</dbReference>
<gene>
    <name evidence="3" type="ORF">AZI85_12145</name>
</gene>
<evidence type="ECO:0000256" key="2">
    <source>
        <dbReference type="SAM" id="SignalP"/>
    </source>
</evidence>
<feature type="compositionally biased region" description="Basic and acidic residues" evidence="1">
    <location>
        <begin position="90"/>
        <end position="106"/>
    </location>
</feature>
<dbReference type="AlphaFoldDB" id="A0A150WCY7"/>
<organism evidence="3 4">
    <name type="scientific">Bdellovibrio bacteriovorus</name>
    <dbReference type="NCBI Taxonomy" id="959"/>
    <lineage>
        <taxon>Bacteria</taxon>
        <taxon>Pseudomonadati</taxon>
        <taxon>Bdellovibrionota</taxon>
        <taxon>Bdellovibrionia</taxon>
        <taxon>Bdellovibrionales</taxon>
        <taxon>Pseudobdellovibrionaceae</taxon>
        <taxon>Bdellovibrio</taxon>
    </lineage>
</organism>
<feature type="signal peptide" evidence="2">
    <location>
        <begin position="1"/>
        <end position="17"/>
    </location>
</feature>
<keyword evidence="2" id="KW-0732">Signal</keyword>
<dbReference type="RefSeq" id="WP_063244993.1">
    <property type="nucleotide sequence ID" value="NZ_LUKF01000019.1"/>
</dbReference>
<dbReference type="Proteomes" id="UP000075391">
    <property type="component" value="Unassembled WGS sequence"/>
</dbReference>
<dbReference type="OrthoDB" id="5289437at2"/>
<feature type="region of interest" description="Disordered" evidence="1">
    <location>
        <begin position="90"/>
        <end position="126"/>
    </location>
</feature>
<evidence type="ECO:0000313" key="4">
    <source>
        <dbReference type="Proteomes" id="UP000075391"/>
    </source>
</evidence>
<protein>
    <recommendedName>
        <fullName evidence="5">Outer membrane protein beta-barrel domain-containing protein</fullName>
    </recommendedName>
</protein>
<evidence type="ECO:0000313" key="3">
    <source>
        <dbReference type="EMBL" id="KYG60738.1"/>
    </source>
</evidence>
<evidence type="ECO:0008006" key="5">
    <source>
        <dbReference type="Google" id="ProtNLM"/>
    </source>
</evidence>
<name>A0A150WCY7_BDEBC</name>